<evidence type="ECO:0000313" key="2">
    <source>
        <dbReference type="EMBL" id="MFC7297522.1"/>
    </source>
</evidence>
<dbReference type="InterPro" id="IPR011989">
    <property type="entry name" value="ARM-like"/>
</dbReference>
<evidence type="ECO:0000256" key="1">
    <source>
        <dbReference type="SAM" id="Phobius"/>
    </source>
</evidence>
<keyword evidence="1" id="KW-0472">Membrane</keyword>
<accession>A0ABW2J2S2</accession>
<feature type="transmembrane region" description="Helical" evidence="1">
    <location>
        <begin position="13"/>
        <end position="34"/>
    </location>
</feature>
<keyword evidence="1" id="KW-0812">Transmembrane</keyword>
<dbReference type="Pfam" id="PF13646">
    <property type="entry name" value="HEAT_2"/>
    <property type="match status" value="1"/>
</dbReference>
<dbReference type="SUPFAM" id="SSF48371">
    <property type="entry name" value="ARM repeat"/>
    <property type="match status" value="1"/>
</dbReference>
<keyword evidence="3" id="KW-1185">Reference proteome</keyword>
<sequence>MISASQDPHYACFAWIGIGAIGLTLLLVLMMVCLRMALNRRTQKEQAFLSVWRPLLLSSLHSSVPAILPTIGAGERVYFLKLWNNLMRTSHGEAKGNLVSIAYSVGCDYFSRRLLRHGDRVDCLLATLALGHMRDHPSWDLLVTQTLAADHVTSSYAFQALVQIDAEATARQLMPLLLAREDWPITHVVTILQSAQGAFLQPLLEATSDIKSVHLVRTLRLIEALHLAIPQAIVLRLLDQANDTDTIIAALRIANDAGLLTHVRACLNHPDWRVRVQAAKILGRIGEHADINRLVPLLADREWWVRYRAARALVSMPFFSIVEIEQLRDNLSDRFARDMLGQVLAERTPA</sequence>
<evidence type="ECO:0000313" key="3">
    <source>
        <dbReference type="Proteomes" id="UP001596379"/>
    </source>
</evidence>
<dbReference type="Proteomes" id="UP001596379">
    <property type="component" value="Unassembled WGS sequence"/>
</dbReference>
<comment type="caution">
    <text evidence="2">The sequence shown here is derived from an EMBL/GenBank/DDBJ whole genome shotgun (WGS) entry which is preliminary data.</text>
</comment>
<protein>
    <submittedName>
        <fullName evidence="2">HEAT repeat domain-containing protein</fullName>
    </submittedName>
</protein>
<dbReference type="EMBL" id="JBHTCC010000001">
    <property type="protein sequence ID" value="MFC7297522.1"/>
    <property type="molecule type" value="Genomic_DNA"/>
</dbReference>
<dbReference type="Gene3D" id="1.25.10.10">
    <property type="entry name" value="Leucine-rich Repeat Variant"/>
    <property type="match status" value="1"/>
</dbReference>
<keyword evidence="1" id="KW-1133">Transmembrane helix</keyword>
<reference evidence="3" key="1">
    <citation type="journal article" date="2019" name="Int. J. Syst. Evol. Microbiol.">
        <title>The Global Catalogue of Microorganisms (GCM) 10K type strain sequencing project: providing services to taxonomists for standard genome sequencing and annotation.</title>
        <authorList>
            <consortium name="The Broad Institute Genomics Platform"/>
            <consortium name="The Broad Institute Genome Sequencing Center for Infectious Disease"/>
            <person name="Wu L."/>
            <person name="Ma J."/>
        </authorList>
    </citation>
    <scope>NUCLEOTIDE SEQUENCE [LARGE SCALE GENOMIC DNA]</scope>
    <source>
        <strain evidence="3">CCUG 36956</strain>
    </source>
</reference>
<dbReference type="RefSeq" id="WP_382232665.1">
    <property type="nucleotide sequence ID" value="NZ_JBHTCC010000001.1"/>
</dbReference>
<gene>
    <name evidence="2" type="ORF">ACFQO0_03620</name>
</gene>
<organism evidence="2 3">
    <name type="scientific">Herminiimonas aquatilis</name>
    <dbReference type="NCBI Taxonomy" id="345342"/>
    <lineage>
        <taxon>Bacteria</taxon>
        <taxon>Pseudomonadati</taxon>
        <taxon>Pseudomonadota</taxon>
        <taxon>Betaproteobacteria</taxon>
        <taxon>Burkholderiales</taxon>
        <taxon>Oxalobacteraceae</taxon>
        <taxon>Herminiimonas</taxon>
    </lineage>
</organism>
<proteinExistence type="predicted"/>
<dbReference type="InterPro" id="IPR016024">
    <property type="entry name" value="ARM-type_fold"/>
</dbReference>
<name>A0ABW2J2S2_9BURK</name>